<keyword evidence="1" id="KW-0732">Signal</keyword>
<dbReference type="AlphaFoldDB" id="A0ABD0L0M2"/>
<proteinExistence type="predicted"/>
<comment type="caution">
    <text evidence="2">The sequence shown here is derived from an EMBL/GenBank/DDBJ whole genome shotgun (WGS) entry which is preliminary data.</text>
</comment>
<keyword evidence="3" id="KW-1185">Reference proteome</keyword>
<dbReference type="EMBL" id="JACVVK020000101">
    <property type="protein sequence ID" value="KAK7492609.1"/>
    <property type="molecule type" value="Genomic_DNA"/>
</dbReference>
<organism evidence="2 3">
    <name type="scientific">Batillaria attramentaria</name>
    <dbReference type="NCBI Taxonomy" id="370345"/>
    <lineage>
        <taxon>Eukaryota</taxon>
        <taxon>Metazoa</taxon>
        <taxon>Spiralia</taxon>
        <taxon>Lophotrochozoa</taxon>
        <taxon>Mollusca</taxon>
        <taxon>Gastropoda</taxon>
        <taxon>Caenogastropoda</taxon>
        <taxon>Sorbeoconcha</taxon>
        <taxon>Cerithioidea</taxon>
        <taxon>Batillariidae</taxon>
        <taxon>Batillaria</taxon>
    </lineage>
</organism>
<name>A0ABD0L0M2_9CAEN</name>
<evidence type="ECO:0000256" key="1">
    <source>
        <dbReference type="SAM" id="SignalP"/>
    </source>
</evidence>
<protein>
    <recommendedName>
        <fullName evidence="4">Secreted protein</fullName>
    </recommendedName>
</protein>
<feature type="chain" id="PRO_5044811269" description="Secreted protein" evidence="1">
    <location>
        <begin position="26"/>
        <end position="80"/>
    </location>
</feature>
<evidence type="ECO:0000313" key="3">
    <source>
        <dbReference type="Proteomes" id="UP001519460"/>
    </source>
</evidence>
<feature type="signal peptide" evidence="1">
    <location>
        <begin position="1"/>
        <end position="25"/>
    </location>
</feature>
<reference evidence="2 3" key="1">
    <citation type="journal article" date="2023" name="Sci. Data">
        <title>Genome assembly of the Korean intertidal mud-creeper Batillaria attramentaria.</title>
        <authorList>
            <person name="Patra A.K."/>
            <person name="Ho P.T."/>
            <person name="Jun S."/>
            <person name="Lee S.J."/>
            <person name="Kim Y."/>
            <person name="Won Y.J."/>
        </authorList>
    </citation>
    <scope>NUCLEOTIDE SEQUENCE [LARGE SCALE GENOMIC DNA]</scope>
    <source>
        <strain evidence="2">Wonlab-2016</strain>
    </source>
</reference>
<evidence type="ECO:0008006" key="4">
    <source>
        <dbReference type="Google" id="ProtNLM"/>
    </source>
</evidence>
<evidence type="ECO:0000313" key="2">
    <source>
        <dbReference type="EMBL" id="KAK7492609.1"/>
    </source>
</evidence>
<accession>A0ABD0L0M2</accession>
<gene>
    <name evidence="2" type="ORF">BaRGS_00016088</name>
</gene>
<sequence>MKARSRALAVKLATIAVCVPWVCLAAPDSYLQIKARRFRISALVKILQDLVSRCEKVLKNKPEKTKSERYAIWASAVDND</sequence>
<dbReference type="Proteomes" id="UP001519460">
    <property type="component" value="Unassembled WGS sequence"/>
</dbReference>